<dbReference type="Gene3D" id="3.40.50.1820">
    <property type="entry name" value="alpha/beta hydrolase"/>
    <property type="match status" value="1"/>
</dbReference>
<dbReference type="InterPro" id="IPR050583">
    <property type="entry name" value="Mycobacterial_A85_antigen"/>
</dbReference>
<dbReference type="Pfam" id="PF00756">
    <property type="entry name" value="Esterase"/>
    <property type="match status" value="1"/>
</dbReference>
<gene>
    <name evidence="3" type="ORF">J2S39_000822</name>
</gene>
<proteinExistence type="predicted"/>
<evidence type="ECO:0000256" key="2">
    <source>
        <dbReference type="SAM" id="SignalP"/>
    </source>
</evidence>
<evidence type="ECO:0000313" key="3">
    <source>
        <dbReference type="EMBL" id="MDR7329146.1"/>
    </source>
</evidence>
<keyword evidence="3" id="KW-0378">Hydrolase</keyword>
<keyword evidence="4" id="KW-1185">Reference proteome</keyword>
<dbReference type="RefSeq" id="WP_290198114.1">
    <property type="nucleotide sequence ID" value="NZ_CP047654.1"/>
</dbReference>
<dbReference type="InterPro" id="IPR029058">
    <property type="entry name" value="AB_hydrolase_fold"/>
</dbReference>
<organism evidence="3 4">
    <name type="scientific">Corynebacterium guangdongense</name>
    <dbReference type="NCBI Taxonomy" id="1783348"/>
    <lineage>
        <taxon>Bacteria</taxon>
        <taxon>Bacillati</taxon>
        <taxon>Actinomycetota</taxon>
        <taxon>Actinomycetes</taxon>
        <taxon>Mycobacteriales</taxon>
        <taxon>Corynebacteriaceae</taxon>
        <taxon>Corynebacterium</taxon>
    </lineage>
</organism>
<protein>
    <submittedName>
        <fullName evidence="3">S-formylglutathione hydrolase FrmB</fullName>
    </submittedName>
</protein>
<feature type="signal peptide" evidence="2">
    <location>
        <begin position="1"/>
        <end position="27"/>
    </location>
</feature>
<evidence type="ECO:0000313" key="4">
    <source>
        <dbReference type="Proteomes" id="UP001180840"/>
    </source>
</evidence>
<dbReference type="EMBL" id="JAVDXZ010000001">
    <property type="protein sequence ID" value="MDR7329146.1"/>
    <property type="molecule type" value="Genomic_DNA"/>
</dbReference>
<comment type="caution">
    <text evidence="3">The sequence shown here is derived from an EMBL/GenBank/DDBJ whole genome shotgun (WGS) entry which is preliminary data.</text>
</comment>
<dbReference type="GO" id="GO:0016787">
    <property type="term" value="F:hydrolase activity"/>
    <property type="evidence" value="ECO:0007669"/>
    <property type="project" value="UniProtKB-KW"/>
</dbReference>
<dbReference type="SUPFAM" id="SSF53474">
    <property type="entry name" value="alpha/beta-Hydrolases"/>
    <property type="match status" value="1"/>
</dbReference>
<keyword evidence="2" id="KW-0732">Signal</keyword>
<dbReference type="PANTHER" id="PTHR48098:SF1">
    <property type="entry name" value="DIACYLGLYCEROL ACYLTRANSFERASE_MYCOLYLTRANSFERASE AG85A"/>
    <property type="match status" value="1"/>
</dbReference>
<evidence type="ECO:0000256" key="1">
    <source>
        <dbReference type="SAM" id="MobiDB-lite"/>
    </source>
</evidence>
<name>A0ABU1ZW55_9CORY</name>
<sequence length="385" mass="40516">MNTRTTVRYAAALVVAAVAAAPFPATAQQSADDFGRSALATSSQSSWPTVGSVDAALSSADLLGSASLPTPPRTGSSLPAPVGESPVTESRIVSITDDRLPRLERWTIASPAMGRHVDVQILRPAETTEPAPMLYLLDGVDAPRDSGWLHEGHVDELFAEENVTLVMPTGAYASMYADWYADDPVLGRNQWETFLTEELPPLLEDPASGLNFNGRRAIGGLSMGASGAVAIANANPGVFAGVIGISGCYSTTSTAGRIMVGSIVENAGASVYNLYGPPGAPGWDRHNVVKDPRGLASTAVYLSAAEGVVTPEEEEYFGDRTSSALANGIVLEWGSLSCTVDLDQAMRARGMTHQQVDLLPAGVHNWPNFSGALLPGWDHIRPALY</sequence>
<dbReference type="Proteomes" id="UP001180840">
    <property type="component" value="Unassembled WGS sequence"/>
</dbReference>
<feature type="chain" id="PRO_5045174428" evidence="2">
    <location>
        <begin position="28"/>
        <end position="385"/>
    </location>
</feature>
<reference evidence="3" key="1">
    <citation type="submission" date="2023-07" db="EMBL/GenBank/DDBJ databases">
        <title>Sequencing the genomes of 1000 actinobacteria strains.</title>
        <authorList>
            <person name="Klenk H.-P."/>
        </authorList>
    </citation>
    <scope>NUCLEOTIDE SEQUENCE</scope>
    <source>
        <strain evidence="3">DSM 107476</strain>
    </source>
</reference>
<feature type="region of interest" description="Disordered" evidence="1">
    <location>
        <begin position="64"/>
        <end position="88"/>
    </location>
</feature>
<accession>A0ABU1ZW55</accession>
<dbReference type="PANTHER" id="PTHR48098">
    <property type="entry name" value="ENTEROCHELIN ESTERASE-RELATED"/>
    <property type="match status" value="1"/>
</dbReference>
<dbReference type="InterPro" id="IPR000801">
    <property type="entry name" value="Esterase-like"/>
</dbReference>